<keyword evidence="1" id="KW-0732">Signal</keyword>
<protein>
    <recommendedName>
        <fullName evidence="4">DNA-binding protein</fullName>
    </recommendedName>
</protein>
<feature type="signal peptide" evidence="1">
    <location>
        <begin position="1"/>
        <end position="20"/>
    </location>
</feature>
<keyword evidence="3" id="KW-1185">Reference proteome</keyword>
<dbReference type="AlphaFoldDB" id="A0A0D0IW58"/>
<evidence type="ECO:0008006" key="4">
    <source>
        <dbReference type="Google" id="ProtNLM"/>
    </source>
</evidence>
<evidence type="ECO:0000313" key="3">
    <source>
        <dbReference type="Proteomes" id="UP000032046"/>
    </source>
</evidence>
<dbReference type="SUPFAM" id="SSF47781">
    <property type="entry name" value="RuvA domain 2-like"/>
    <property type="match status" value="1"/>
</dbReference>
<reference evidence="2 3" key="1">
    <citation type="submission" date="2015-01" db="EMBL/GenBank/DDBJ databases">
        <title>Comparative genomics of non-oral Prevotella species.</title>
        <authorList>
            <person name="Accetto T."/>
            <person name="Nograsek B."/>
            <person name="Avgustin G."/>
        </authorList>
    </citation>
    <scope>NUCLEOTIDE SEQUENCE [LARGE SCALE GENOMIC DNA]</scope>
    <source>
        <strain evidence="2 3">P5-119</strain>
    </source>
</reference>
<organism evidence="2 3">
    <name type="scientific">Prevotella pectinovora</name>
    <dbReference type="NCBI Taxonomy" id="1602169"/>
    <lineage>
        <taxon>Bacteria</taxon>
        <taxon>Pseudomonadati</taxon>
        <taxon>Bacteroidota</taxon>
        <taxon>Bacteroidia</taxon>
        <taxon>Bacteroidales</taxon>
        <taxon>Prevotellaceae</taxon>
        <taxon>Prevotella</taxon>
    </lineage>
</organism>
<sequence length="670" mass="76244">MRRYGMLVILFLAVSLCSSAQEEATSQQHAWQAIIGEMMDDSDEDVAQWESIYDALCDLEQSPVDINHATREDLERIPFLSDDEVADILEYIYRNQEMKTTAELAMIRSLTFTNRRLLPYFIVITPVEKRSSLTLKNIIKYGENILTATGNIPLYERKGDKNGYMGYKYRHSIRYEYRYTDNFRLGIVGAQDAGEPFFSGRNSMGYDFYSYYLSIRKLGRLKALTLGRYKVKMGMGLLVNNDFSIGKTTSMASFNKAGTAIRPHSSRSSGNYMQGGAATVRISPCLDLTAFVSYRYIDATLNNDDGSIATILKTGYHRTETEMKKKNNASQFAAGANLSFMKSHFVGGVSAYYTSLDKRLSPNTNSLYRRYYPQGERFYGMSVDYGYRSGLFSFRGETATGSSHAWATINTMSYRLASNFTMRLVQRYYSYKYYSLFSQSYSDGGRVQNESGVYVGADWKPFGGLLLSYYADAAYFPWARYQASTASRSFDNLFSAVYTTGRLTLTGRYRLKKRQKDNADKTALIYKTDQRARLAAQYDGGSWSIKAQIDGTTTVFKERSNGYMASLGGGTTAIRRFAIYATCGYFHTDDYYSSIYSYERGMLYDFSFPSYYGEGIRYALIVKYMPTKRLYVMAKAGTTTYFDRSQVGTALQQVDASSLTDIQLQLRWKF</sequence>
<dbReference type="Proteomes" id="UP000032046">
    <property type="component" value="Unassembled WGS sequence"/>
</dbReference>
<gene>
    <name evidence="2" type="ORF">ST44_06750</name>
</gene>
<dbReference type="STRING" id="1602171.ST44_06750"/>
<feature type="chain" id="PRO_5002224750" description="DNA-binding protein" evidence="1">
    <location>
        <begin position="21"/>
        <end position="670"/>
    </location>
</feature>
<evidence type="ECO:0000313" key="2">
    <source>
        <dbReference type="EMBL" id="KIP62597.1"/>
    </source>
</evidence>
<accession>A0A0D0IW58</accession>
<name>A0A0D0IW58_9BACT</name>
<proteinExistence type="predicted"/>
<evidence type="ECO:0000256" key="1">
    <source>
        <dbReference type="SAM" id="SignalP"/>
    </source>
</evidence>
<dbReference type="EMBL" id="JXQK01000053">
    <property type="protein sequence ID" value="KIP62597.1"/>
    <property type="molecule type" value="Genomic_DNA"/>
</dbReference>
<dbReference type="InterPro" id="IPR010994">
    <property type="entry name" value="RuvA_2-like"/>
</dbReference>
<comment type="caution">
    <text evidence="2">The sequence shown here is derived from an EMBL/GenBank/DDBJ whole genome shotgun (WGS) entry which is preliminary data.</text>
</comment>